<evidence type="ECO:0000259" key="1">
    <source>
        <dbReference type="Pfam" id="PF07693"/>
    </source>
</evidence>
<dbReference type="InterPro" id="IPR011646">
    <property type="entry name" value="KAP_P-loop"/>
</dbReference>
<dbReference type="Proteomes" id="UP000306272">
    <property type="component" value="Unassembled WGS sequence"/>
</dbReference>
<name>A0A5C4L3S2_PSEJE</name>
<dbReference type="InterPro" id="IPR027417">
    <property type="entry name" value="P-loop_NTPase"/>
</dbReference>
<comment type="caution">
    <text evidence="2">The sequence shown here is derived from an EMBL/GenBank/DDBJ whole genome shotgun (WGS) entry which is preliminary data.</text>
</comment>
<keyword evidence="3" id="KW-1185">Reference proteome</keyword>
<dbReference type="Pfam" id="PF07693">
    <property type="entry name" value="KAP_NTPase"/>
    <property type="match status" value="1"/>
</dbReference>
<protein>
    <submittedName>
        <fullName evidence="2">P-loop ATPase</fullName>
    </submittedName>
</protein>
<feature type="domain" description="KAP NTPase" evidence="1">
    <location>
        <begin position="40"/>
        <end position="271"/>
    </location>
</feature>
<dbReference type="SUPFAM" id="SSF52540">
    <property type="entry name" value="P-loop containing nucleoside triphosphate hydrolases"/>
    <property type="match status" value="1"/>
</dbReference>
<accession>A0A5C4L3S2</accession>
<dbReference type="Gene3D" id="3.40.50.300">
    <property type="entry name" value="P-loop containing nucleotide triphosphate hydrolases"/>
    <property type="match status" value="1"/>
</dbReference>
<organism evidence="2 3">
    <name type="scientific">Pseudomonas jessenii</name>
    <dbReference type="NCBI Taxonomy" id="77298"/>
    <lineage>
        <taxon>Bacteria</taxon>
        <taxon>Pseudomonadati</taxon>
        <taxon>Pseudomonadota</taxon>
        <taxon>Gammaproteobacteria</taxon>
        <taxon>Pseudomonadales</taxon>
        <taxon>Pseudomonadaceae</taxon>
        <taxon>Pseudomonas</taxon>
    </lineage>
</organism>
<proteinExistence type="predicted"/>
<reference evidence="2" key="1">
    <citation type="submission" date="2019-06" db="EMBL/GenBank/DDBJ databases">
        <title>Pseudomonas-derived Butenolides : (Bio)synthesis of Styrolides.</title>
        <authorList>
            <person name="Klapper M."/>
            <person name="Chowdhury S."/>
            <person name="Stallforth P."/>
        </authorList>
    </citation>
    <scope>NUCLEOTIDE SEQUENCE [LARGE SCALE GENOMIC DNA]</scope>
    <source>
        <strain evidence="2">EC-S101</strain>
    </source>
</reference>
<evidence type="ECO:0000313" key="2">
    <source>
        <dbReference type="EMBL" id="TNB99827.1"/>
    </source>
</evidence>
<sequence>MKGSIRGKFMIEMAWSDDLLDRKERADFLSNYLDEDICRVLNLDSPWGAGKTYFLTNWRFQLLSEKSRPVVYFNAWENDFLGDPLLSLVSVIRDQLSIQGEKPNLVKKKVKDFTKRAGELAVAIAPSVIKAAAKKHLGEDFLDILDGEATSEVAEKFVEKILSKNQEAISAVSHFKSSLGDLFSIVSSSNNGKPVYIFIDELDRCRPTYAIELLERVKHFFAVDGCRFVIATDTNQLAHSICAVYGNGFASKRYLKRFFDSTFKLDNTQLDNWIVTHVKDEICPPFNNYKIFERHIGKPSYGFSDFVEPISTSLFSDKLNAHQLAFKALVLAFDFQIRDLEAILKRIHTFNGYFNKGTWDFFFCAYLLFLVHSDISIVQSYSGIYEDEDFWKELNAKYPASEKLYTGVANVSVHELARSYFRSLSLKGRNLTDLANGGGIDSPVALDVMRKTELYIKCFDVAKLSAQLT</sequence>
<gene>
    <name evidence="2" type="ORF">FHG55_03685</name>
</gene>
<dbReference type="EMBL" id="VDDB01000003">
    <property type="protein sequence ID" value="TNB99827.1"/>
    <property type="molecule type" value="Genomic_DNA"/>
</dbReference>
<dbReference type="AlphaFoldDB" id="A0A5C4L3S2"/>
<evidence type="ECO:0000313" key="3">
    <source>
        <dbReference type="Proteomes" id="UP000306272"/>
    </source>
</evidence>